<sequence length="122" mass="14063">MRLRYLVLMIAALSSIDATSVVAASSSTTSVATLPRLIRSIADEYDGGANQRSLRSVETIDKDDEERALGRLFKKLFRKKSEEEKLFKLFFRQKIKPEEVRLPGYETYYLGKMRKLRKRSPS</sequence>
<comment type="domain">
    <text evidence="5">The RxLR-dEER motif acts to carry the protein into the host cell cytoplasm through binding to cell surface phosphatidylinositol-3-phosphate.</text>
</comment>
<dbReference type="InterPro" id="IPR031825">
    <property type="entry name" value="RXLR"/>
</dbReference>
<accession>A0A8T1VSD1</accession>
<evidence type="ECO:0000256" key="4">
    <source>
        <dbReference type="ARBA" id="ARBA00022729"/>
    </source>
</evidence>
<feature type="signal peptide" evidence="5">
    <location>
        <begin position="1"/>
        <end position="18"/>
    </location>
</feature>
<keyword evidence="3 5" id="KW-0964">Secreted</keyword>
<dbReference type="Pfam" id="PF16810">
    <property type="entry name" value="RXLR"/>
    <property type="match status" value="1"/>
</dbReference>
<evidence type="ECO:0000313" key="6">
    <source>
        <dbReference type="EMBL" id="KAG7383866.1"/>
    </source>
</evidence>
<keyword evidence="4 5" id="KW-0732">Signal</keyword>
<reference evidence="6" key="1">
    <citation type="submission" date="2021-02" db="EMBL/GenBank/DDBJ databases">
        <authorList>
            <person name="Palmer J.M."/>
        </authorList>
    </citation>
    <scope>NUCLEOTIDE SEQUENCE</scope>
    <source>
        <strain evidence="6">SCRP23</strain>
    </source>
</reference>
<evidence type="ECO:0000256" key="3">
    <source>
        <dbReference type="ARBA" id="ARBA00022525"/>
    </source>
</evidence>
<evidence type="ECO:0000256" key="5">
    <source>
        <dbReference type="RuleBase" id="RU367124"/>
    </source>
</evidence>
<evidence type="ECO:0000256" key="1">
    <source>
        <dbReference type="ARBA" id="ARBA00004613"/>
    </source>
</evidence>
<evidence type="ECO:0000313" key="7">
    <source>
        <dbReference type="Proteomes" id="UP000693981"/>
    </source>
</evidence>
<proteinExistence type="inferred from homology"/>
<comment type="function">
    <text evidence="5">Effector that suppresses plant defense responses during pathogen infection.</text>
</comment>
<evidence type="ECO:0000256" key="2">
    <source>
        <dbReference type="ARBA" id="ARBA00010400"/>
    </source>
</evidence>
<organism evidence="6 7">
    <name type="scientific">Phytophthora boehmeriae</name>
    <dbReference type="NCBI Taxonomy" id="109152"/>
    <lineage>
        <taxon>Eukaryota</taxon>
        <taxon>Sar</taxon>
        <taxon>Stramenopiles</taxon>
        <taxon>Oomycota</taxon>
        <taxon>Peronosporomycetes</taxon>
        <taxon>Peronosporales</taxon>
        <taxon>Peronosporaceae</taxon>
        <taxon>Phytophthora</taxon>
    </lineage>
</organism>
<dbReference type="AlphaFoldDB" id="A0A8T1VSD1"/>
<dbReference type="EMBL" id="JAGDFL010000626">
    <property type="protein sequence ID" value="KAG7383866.1"/>
    <property type="molecule type" value="Genomic_DNA"/>
</dbReference>
<protein>
    <recommendedName>
        <fullName evidence="5">RxLR effector protein</fullName>
    </recommendedName>
</protein>
<keyword evidence="7" id="KW-1185">Reference proteome</keyword>
<comment type="caution">
    <text evidence="6">The sequence shown here is derived from an EMBL/GenBank/DDBJ whole genome shotgun (WGS) entry which is preliminary data.</text>
</comment>
<feature type="chain" id="PRO_5035959893" description="RxLR effector protein" evidence="5">
    <location>
        <begin position="19"/>
        <end position="122"/>
    </location>
</feature>
<gene>
    <name evidence="6" type="ORF">PHYBOEH_009740</name>
</gene>
<name>A0A8T1VSD1_9STRA</name>
<comment type="subcellular location">
    <subcellularLocation>
        <location evidence="1 5">Secreted</location>
    </subcellularLocation>
</comment>
<dbReference type="GO" id="GO:0005576">
    <property type="term" value="C:extracellular region"/>
    <property type="evidence" value="ECO:0007669"/>
    <property type="project" value="UniProtKB-SubCell"/>
</dbReference>
<comment type="similarity">
    <text evidence="2 5">Belongs to the RxLR effector family.</text>
</comment>
<dbReference type="Proteomes" id="UP000693981">
    <property type="component" value="Unassembled WGS sequence"/>
</dbReference>